<evidence type="ECO:0000256" key="3">
    <source>
        <dbReference type="ARBA" id="ARBA00022490"/>
    </source>
</evidence>
<dbReference type="InterPro" id="IPR024759">
    <property type="entry name" value="UvrB_YAD/RRR_dom"/>
</dbReference>
<dbReference type="PANTHER" id="PTHR24029">
    <property type="entry name" value="UVRABC SYSTEM PROTEIN B"/>
    <property type="match status" value="1"/>
</dbReference>
<feature type="coiled-coil region" evidence="15">
    <location>
        <begin position="253"/>
        <end position="284"/>
    </location>
</feature>
<comment type="function">
    <text evidence="13">The UvrABC repair system catalyzes the recognition and processing of DNA lesions. A damage recognition complex composed of 2 UvrA and 2 UvrB subunits scans DNA for abnormalities. Upon binding of the UvrA(2)B(2) complex to a putative damaged site, the DNA wraps around one UvrB monomer. DNA wrap is dependent on ATP binding by UvrB and probably causes local melting of the DNA helix, facilitating insertion of UvrB beta-hairpin between the DNA strands. Then UvrB probes one DNA strand for the presence of a lesion. If a lesion is found the UvrA subunits dissociate and the UvrB-DNA preincision complex is formed. This complex is subsequently bound by UvrC and the second UvrB is released. If no lesion is found, the DNA wraps around the other UvrB subunit that will check the other stand for damage.</text>
</comment>
<keyword evidence="15" id="KW-0175">Coiled coil</keyword>
<feature type="short sequence motif" description="Beta-hairpin" evidence="13">
    <location>
        <begin position="93"/>
        <end position="116"/>
    </location>
</feature>
<dbReference type="InterPro" id="IPR001650">
    <property type="entry name" value="Helicase_C-like"/>
</dbReference>
<comment type="domain">
    <text evidence="13">The beta-hairpin motif is involved in DNA binding.</text>
</comment>
<dbReference type="InterPro" id="IPR041471">
    <property type="entry name" value="UvrB_inter"/>
</dbReference>
<dbReference type="GO" id="GO:0016887">
    <property type="term" value="F:ATP hydrolysis activity"/>
    <property type="evidence" value="ECO:0007669"/>
    <property type="project" value="InterPro"/>
</dbReference>
<evidence type="ECO:0000313" key="20">
    <source>
        <dbReference type="Proteomes" id="UP000267250"/>
    </source>
</evidence>
<dbReference type="GO" id="GO:0009381">
    <property type="term" value="F:excinuclease ABC activity"/>
    <property type="evidence" value="ECO:0007669"/>
    <property type="project" value="UniProtKB-UniRule"/>
</dbReference>
<dbReference type="HAMAP" id="MF_00204">
    <property type="entry name" value="UvrB"/>
    <property type="match status" value="1"/>
</dbReference>
<dbReference type="InterPro" id="IPR006935">
    <property type="entry name" value="Helicase/UvrB_N"/>
</dbReference>
<dbReference type="NCBIfam" id="TIGR00631">
    <property type="entry name" value="uvrb"/>
    <property type="match status" value="1"/>
</dbReference>
<sequence length="666" mass="76806">MKKGKFKLKADYKPQGDQPQAIEKLTEGILRGDRFQTLLGVTGSGKTFTIANVIANINKPTLVIAHNKTLAAQLCAEFREFFPENAVGYFVSYYDYYQPEAYVPQTDTYIEKDASINEEIDKLRLSATRYLFERQDVIIVASVSCIYGLGSPADYLDLSCHLKVGMIQDRDVIIRQLINIQYDRNDMNLARGTFRVRGDTVEIFPAYQDQAYRVEFFGDEIDRITMIDTLTGEILDTLDEVTIYPASHFVTKEEKIKRALKTIEAELEERLKELRSQGKLLEAQRLEQRTRYDLEMLATVGFCSGIENYSRHLAGRPPGSRPETLLDYFPDDWLLIIDESHITIPQIGGMYNGDRSRKEKLVEYGFRLPSALDNRPLKFEEFEKLIKQAIFVSATPGPYELKHSTQVVEQIIRPTGLVDPEVVVKPVEGQIDDLMEEIRQVVEERNERVLVTTLTKRMAEDLTEYLKDAGIAVRYMHSDIDAIERQEIIRDLRNGEFHVLVGINLLREGLDLPEVSLVAILDADKEGFLRDERSLIQTIGRAARNVNGRVIMYADRMTDSMRRAIDETNRRRKLQMEYNKKHGITPRTIIKPVREVLRPEEMLLDSKKKANIKTEKEKEPLKVADIQRRISELEEEMREAAAKLEFELAAQIRDEIFKLQEQLNKR</sequence>
<dbReference type="GO" id="GO:0003677">
    <property type="term" value="F:DNA binding"/>
    <property type="evidence" value="ECO:0007669"/>
    <property type="project" value="UniProtKB-UniRule"/>
</dbReference>
<evidence type="ECO:0000259" key="17">
    <source>
        <dbReference type="PROSITE" id="PS51192"/>
    </source>
</evidence>
<dbReference type="InterPro" id="IPR036876">
    <property type="entry name" value="UVR_dom_sf"/>
</dbReference>
<evidence type="ECO:0000256" key="2">
    <source>
        <dbReference type="ARBA" id="ARBA00008533"/>
    </source>
</evidence>
<evidence type="ECO:0000259" key="16">
    <source>
        <dbReference type="PROSITE" id="PS50151"/>
    </source>
</evidence>
<comment type="subcellular location">
    <subcellularLocation>
        <location evidence="1 13 14">Cytoplasm</location>
    </subcellularLocation>
</comment>
<dbReference type="OrthoDB" id="9806651at2"/>
<keyword evidence="6 13" id="KW-0228">DNA excision</keyword>
<dbReference type="CDD" id="cd18790">
    <property type="entry name" value="SF2_C_UvrB"/>
    <property type="match status" value="1"/>
</dbReference>
<evidence type="ECO:0000256" key="9">
    <source>
        <dbReference type="ARBA" id="ARBA00023204"/>
    </source>
</evidence>
<dbReference type="AlphaFoldDB" id="A0A3S9SVB7"/>
<evidence type="ECO:0000256" key="14">
    <source>
        <dbReference type="RuleBase" id="RU003587"/>
    </source>
</evidence>
<keyword evidence="4 13" id="KW-0547">Nucleotide-binding</keyword>
<dbReference type="GO" id="GO:0009432">
    <property type="term" value="P:SOS response"/>
    <property type="evidence" value="ECO:0007669"/>
    <property type="project" value="UniProtKB-UniRule"/>
</dbReference>
<dbReference type="Gene3D" id="3.40.50.300">
    <property type="entry name" value="P-loop containing nucleotide triphosphate hydrolases"/>
    <property type="match status" value="3"/>
</dbReference>
<evidence type="ECO:0000256" key="12">
    <source>
        <dbReference type="ARBA" id="ARBA00029504"/>
    </source>
</evidence>
<keyword evidence="10 13" id="KW-0742">SOS response</keyword>
<evidence type="ECO:0000256" key="1">
    <source>
        <dbReference type="ARBA" id="ARBA00004496"/>
    </source>
</evidence>
<keyword evidence="20" id="KW-1185">Reference proteome</keyword>
<dbReference type="InterPro" id="IPR027417">
    <property type="entry name" value="P-loop_NTPase"/>
</dbReference>
<dbReference type="GO" id="GO:0005524">
    <property type="term" value="F:ATP binding"/>
    <property type="evidence" value="ECO:0007669"/>
    <property type="project" value="UniProtKB-UniRule"/>
</dbReference>
<dbReference type="SMART" id="SM00490">
    <property type="entry name" value="HELICc"/>
    <property type="match status" value="1"/>
</dbReference>
<dbReference type="GO" id="GO:0006289">
    <property type="term" value="P:nucleotide-excision repair"/>
    <property type="evidence" value="ECO:0007669"/>
    <property type="project" value="UniProtKB-UniRule"/>
</dbReference>
<feature type="binding site" evidence="13">
    <location>
        <begin position="40"/>
        <end position="47"/>
    </location>
    <ligand>
        <name>ATP</name>
        <dbReference type="ChEBI" id="CHEBI:30616"/>
    </ligand>
</feature>
<dbReference type="Gene3D" id="6.10.140.240">
    <property type="match status" value="1"/>
</dbReference>
<dbReference type="InterPro" id="IPR001943">
    <property type="entry name" value="UVR_dom"/>
</dbReference>
<dbReference type="Pfam" id="PF00271">
    <property type="entry name" value="Helicase_C"/>
    <property type="match status" value="1"/>
</dbReference>
<evidence type="ECO:0000256" key="7">
    <source>
        <dbReference type="ARBA" id="ARBA00022840"/>
    </source>
</evidence>
<dbReference type="KEGG" id="aft:BBF96_01645"/>
<dbReference type="EMBL" id="CP016379">
    <property type="protein sequence ID" value="AZR72212.1"/>
    <property type="molecule type" value="Genomic_DNA"/>
</dbReference>
<keyword evidence="3 13" id="KW-0963">Cytoplasm</keyword>
<keyword evidence="7 13" id="KW-0067">ATP-binding</keyword>
<protein>
    <recommendedName>
        <fullName evidence="12 13">UvrABC system protein B</fullName>
        <shortName evidence="13">Protein UvrB</shortName>
    </recommendedName>
    <alternativeName>
        <fullName evidence="13">Excinuclease ABC subunit B</fullName>
    </alternativeName>
</protein>
<feature type="domain" description="Helicase ATP-binding" evidence="17">
    <location>
        <begin position="27"/>
        <end position="159"/>
    </location>
</feature>
<dbReference type="InterPro" id="IPR004807">
    <property type="entry name" value="UvrB"/>
</dbReference>
<feature type="domain" description="Helicase C-terminal" evidence="18">
    <location>
        <begin position="430"/>
        <end position="597"/>
    </location>
</feature>
<evidence type="ECO:0000256" key="11">
    <source>
        <dbReference type="ARBA" id="ARBA00026033"/>
    </source>
</evidence>
<dbReference type="PANTHER" id="PTHR24029:SF0">
    <property type="entry name" value="UVRABC SYSTEM PROTEIN B"/>
    <property type="match status" value="1"/>
</dbReference>
<dbReference type="SUPFAM" id="SSF46600">
    <property type="entry name" value="C-terminal UvrC-binding domain of UvrB"/>
    <property type="match status" value="1"/>
</dbReference>
<dbReference type="Proteomes" id="UP000267250">
    <property type="component" value="Chromosome"/>
</dbReference>
<evidence type="ECO:0000256" key="15">
    <source>
        <dbReference type="SAM" id="Coils"/>
    </source>
</evidence>
<evidence type="ECO:0000256" key="10">
    <source>
        <dbReference type="ARBA" id="ARBA00023236"/>
    </source>
</evidence>
<dbReference type="SUPFAM" id="SSF52540">
    <property type="entry name" value="P-loop containing nucleoside triphosphate hydrolases"/>
    <property type="match status" value="2"/>
</dbReference>
<dbReference type="PROSITE" id="PS50151">
    <property type="entry name" value="UVR"/>
    <property type="match status" value="1"/>
</dbReference>
<dbReference type="NCBIfam" id="NF003673">
    <property type="entry name" value="PRK05298.1"/>
    <property type="match status" value="1"/>
</dbReference>
<dbReference type="RefSeq" id="WP_127015539.1">
    <property type="nucleotide sequence ID" value="NZ_CP016379.1"/>
</dbReference>
<evidence type="ECO:0000256" key="8">
    <source>
        <dbReference type="ARBA" id="ARBA00022881"/>
    </source>
</evidence>
<organism evidence="19 20">
    <name type="scientific">Anoxybacter fermentans</name>
    <dbReference type="NCBI Taxonomy" id="1323375"/>
    <lineage>
        <taxon>Bacteria</taxon>
        <taxon>Bacillati</taxon>
        <taxon>Bacillota</taxon>
        <taxon>Clostridia</taxon>
        <taxon>Halanaerobiales</taxon>
        <taxon>Anoxybacter</taxon>
    </lineage>
</organism>
<dbReference type="GO" id="GO:0009380">
    <property type="term" value="C:excinuclease repair complex"/>
    <property type="evidence" value="ECO:0007669"/>
    <property type="project" value="InterPro"/>
</dbReference>
<feature type="coiled-coil region" evidence="15">
    <location>
        <begin position="623"/>
        <end position="650"/>
    </location>
</feature>
<proteinExistence type="inferred from homology"/>
<comment type="subunit">
    <text evidence="11 13 14">Forms a heterotetramer with UvrA during the search for lesions. Interacts with UvrC in an incision complex.</text>
</comment>
<evidence type="ECO:0000256" key="13">
    <source>
        <dbReference type="HAMAP-Rule" id="MF_00204"/>
    </source>
</evidence>
<evidence type="ECO:0000259" key="18">
    <source>
        <dbReference type="PROSITE" id="PS51194"/>
    </source>
</evidence>
<dbReference type="Pfam" id="PF12344">
    <property type="entry name" value="UvrB"/>
    <property type="match status" value="1"/>
</dbReference>
<name>A0A3S9SVB7_9FIRM</name>
<dbReference type="Gene3D" id="4.10.860.10">
    <property type="entry name" value="UVR domain"/>
    <property type="match status" value="1"/>
</dbReference>
<dbReference type="InterPro" id="IPR014001">
    <property type="entry name" value="Helicase_ATP-bd"/>
</dbReference>
<accession>A0A3S9SVB7</accession>
<dbReference type="SMART" id="SM00487">
    <property type="entry name" value="DEXDc"/>
    <property type="match status" value="1"/>
</dbReference>
<feature type="domain" description="UVR" evidence="16">
    <location>
        <begin position="627"/>
        <end position="662"/>
    </location>
</feature>
<dbReference type="CDD" id="cd17916">
    <property type="entry name" value="DEXHc_UvrB"/>
    <property type="match status" value="1"/>
</dbReference>
<evidence type="ECO:0000256" key="5">
    <source>
        <dbReference type="ARBA" id="ARBA00022763"/>
    </source>
</evidence>
<keyword evidence="9 13" id="KW-0234">DNA repair</keyword>
<dbReference type="Pfam" id="PF17757">
    <property type="entry name" value="UvrB_inter"/>
    <property type="match status" value="1"/>
</dbReference>
<keyword evidence="8 13" id="KW-0267">Excision nuclease</keyword>
<evidence type="ECO:0000256" key="4">
    <source>
        <dbReference type="ARBA" id="ARBA00022741"/>
    </source>
</evidence>
<dbReference type="Pfam" id="PF02151">
    <property type="entry name" value="UVR"/>
    <property type="match status" value="1"/>
</dbReference>
<dbReference type="PROSITE" id="PS51194">
    <property type="entry name" value="HELICASE_CTER"/>
    <property type="match status" value="1"/>
</dbReference>
<gene>
    <name evidence="13" type="primary">uvrB</name>
    <name evidence="19" type="ORF">BBF96_01645</name>
</gene>
<comment type="similarity">
    <text evidence="2 13 14">Belongs to the UvrB family.</text>
</comment>
<dbReference type="GO" id="GO:0005737">
    <property type="term" value="C:cytoplasm"/>
    <property type="evidence" value="ECO:0007669"/>
    <property type="project" value="UniProtKB-SubCell"/>
</dbReference>
<evidence type="ECO:0000313" key="19">
    <source>
        <dbReference type="EMBL" id="AZR72212.1"/>
    </source>
</evidence>
<dbReference type="PROSITE" id="PS51192">
    <property type="entry name" value="HELICASE_ATP_BIND_1"/>
    <property type="match status" value="1"/>
</dbReference>
<keyword evidence="5 13" id="KW-0227">DNA damage</keyword>
<dbReference type="Pfam" id="PF04851">
    <property type="entry name" value="ResIII"/>
    <property type="match status" value="1"/>
</dbReference>
<evidence type="ECO:0000256" key="6">
    <source>
        <dbReference type="ARBA" id="ARBA00022769"/>
    </source>
</evidence>
<reference evidence="19 20" key="1">
    <citation type="submission" date="2016-07" db="EMBL/GenBank/DDBJ databases">
        <title>Genome and transcriptome analysis of iron-reducing fermentative bacteria Anoxybacter fermentans.</title>
        <authorList>
            <person name="Zeng X."/>
            <person name="Shao Z."/>
        </authorList>
    </citation>
    <scope>NUCLEOTIDE SEQUENCE [LARGE SCALE GENOMIC DNA]</scope>
    <source>
        <strain evidence="19 20">DY22613</strain>
    </source>
</reference>
<dbReference type="FunFam" id="3.40.50.300:FF:000477">
    <property type="entry name" value="UvrABC system protein B"/>
    <property type="match status" value="1"/>
</dbReference>